<sequence length="256" mass="29508">MENENVIVEELIENVIMLDAEIFSEEWEDFLEEPTSYLPQTKPPLSMALPIPDRNETLLIYYDQGYHYTKQTLSTLKKHVQEEKFLDYDCLSKALKRVNCFGSRLFPMVSSTTCLFPFGGSIQHAAWINPIEIEEIKTTDSGTQIKMRGGMTYCTRIGKRTIENHAMNALVLLATHRQDRLYKEVEGQIPLDYLCLPNTPFMRSICQKPLLQKFPLPIGALERNYDSERFMKNVLNVSKVIHSGVLSYDAFSKLLK</sequence>
<dbReference type="Proteomes" id="UP000013782">
    <property type="component" value="Unassembled WGS sequence"/>
</dbReference>
<evidence type="ECO:0000313" key="1">
    <source>
        <dbReference type="EMBL" id="EOH91002.1"/>
    </source>
</evidence>
<organism evidence="1 2">
    <name type="scientific">Enterococcus pallens ATCC BAA-351</name>
    <dbReference type="NCBI Taxonomy" id="1158607"/>
    <lineage>
        <taxon>Bacteria</taxon>
        <taxon>Bacillati</taxon>
        <taxon>Bacillota</taxon>
        <taxon>Bacilli</taxon>
        <taxon>Lactobacillales</taxon>
        <taxon>Enterococcaceae</taxon>
        <taxon>Enterococcus</taxon>
    </lineage>
</organism>
<reference evidence="1 2" key="1">
    <citation type="submission" date="2013-02" db="EMBL/GenBank/DDBJ databases">
        <title>The Genome Sequence of Enterococcus pallens BAA-351.</title>
        <authorList>
            <consortium name="The Broad Institute Genome Sequencing Platform"/>
            <consortium name="The Broad Institute Genome Sequencing Center for Infectious Disease"/>
            <person name="Earl A.M."/>
            <person name="Gilmore M.S."/>
            <person name="Lebreton F."/>
            <person name="Walker B."/>
            <person name="Young S.K."/>
            <person name="Zeng Q."/>
            <person name="Gargeya S."/>
            <person name="Fitzgerald M."/>
            <person name="Haas B."/>
            <person name="Abouelleil A."/>
            <person name="Alvarado L."/>
            <person name="Arachchi H.M."/>
            <person name="Berlin A.M."/>
            <person name="Chapman S.B."/>
            <person name="Dewar J."/>
            <person name="Goldberg J."/>
            <person name="Griggs A."/>
            <person name="Gujja S."/>
            <person name="Hansen M."/>
            <person name="Howarth C."/>
            <person name="Imamovic A."/>
            <person name="Larimer J."/>
            <person name="McCowan C."/>
            <person name="Murphy C."/>
            <person name="Neiman D."/>
            <person name="Pearson M."/>
            <person name="Priest M."/>
            <person name="Roberts A."/>
            <person name="Saif S."/>
            <person name="Shea T."/>
            <person name="Sisk P."/>
            <person name="Sykes S."/>
            <person name="Wortman J."/>
            <person name="Nusbaum C."/>
            <person name="Birren B."/>
        </authorList>
    </citation>
    <scope>NUCLEOTIDE SEQUENCE [LARGE SCALE GENOMIC DNA]</scope>
    <source>
        <strain evidence="1 2">ATCC BAA-351</strain>
    </source>
</reference>
<protein>
    <submittedName>
        <fullName evidence="1">Uncharacterized protein</fullName>
    </submittedName>
</protein>
<comment type="caution">
    <text evidence="1">The sequence shown here is derived from an EMBL/GenBank/DDBJ whole genome shotgun (WGS) entry which is preliminary data.</text>
</comment>
<name>R2Q360_9ENTE</name>
<dbReference type="RefSeq" id="WP_010758518.1">
    <property type="nucleotide sequence ID" value="NZ_ASWD01000004.1"/>
</dbReference>
<dbReference type="PATRIC" id="fig|1158607.3.peg.3537"/>
<dbReference type="AlphaFoldDB" id="R2Q360"/>
<proteinExistence type="predicted"/>
<dbReference type="HOGENOM" id="CLU_094517_0_0_9"/>
<gene>
    <name evidence="1" type="ORF">UAU_03541</name>
</gene>
<dbReference type="OrthoDB" id="2193581at2"/>
<keyword evidence="2" id="KW-1185">Reference proteome</keyword>
<accession>R2Q360</accession>
<dbReference type="EMBL" id="AJAQ01000035">
    <property type="protein sequence ID" value="EOH91002.1"/>
    <property type="molecule type" value="Genomic_DNA"/>
</dbReference>
<dbReference type="eggNOG" id="ENOG5032DHS">
    <property type="taxonomic scope" value="Bacteria"/>
</dbReference>
<evidence type="ECO:0000313" key="2">
    <source>
        <dbReference type="Proteomes" id="UP000013782"/>
    </source>
</evidence>